<feature type="signal peptide" evidence="1">
    <location>
        <begin position="1"/>
        <end position="27"/>
    </location>
</feature>
<organism evidence="2 3">
    <name type="scientific">Candidatus Clostridium eludens</name>
    <dbReference type="NCBI Taxonomy" id="3381663"/>
    <lineage>
        <taxon>Bacteria</taxon>
        <taxon>Bacillati</taxon>
        <taxon>Bacillota</taxon>
        <taxon>Clostridia</taxon>
        <taxon>Eubacteriales</taxon>
        <taxon>Clostridiaceae</taxon>
        <taxon>Clostridium</taxon>
    </lineage>
</organism>
<evidence type="ECO:0000313" key="2">
    <source>
        <dbReference type="EMBL" id="MFL0198234.1"/>
    </source>
</evidence>
<comment type="caution">
    <text evidence="2">The sequence shown here is derived from an EMBL/GenBank/DDBJ whole genome shotgun (WGS) entry which is preliminary data.</text>
</comment>
<protein>
    <submittedName>
        <fullName evidence="2">Uncharacterized protein</fullName>
    </submittedName>
</protein>
<proteinExistence type="predicted"/>
<dbReference type="RefSeq" id="WP_406794340.1">
    <property type="nucleotide sequence ID" value="NZ_JBJHZX010000051.1"/>
</dbReference>
<evidence type="ECO:0000256" key="1">
    <source>
        <dbReference type="SAM" id="SignalP"/>
    </source>
</evidence>
<reference evidence="2 3" key="1">
    <citation type="submission" date="2024-11" db="EMBL/GenBank/DDBJ databases">
        <authorList>
            <person name="Heng Y.C."/>
            <person name="Lim A.C.H."/>
            <person name="Lee J.K.Y."/>
            <person name="Kittelmann S."/>
        </authorList>
    </citation>
    <scope>NUCLEOTIDE SEQUENCE [LARGE SCALE GENOMIC DNA]</scope>
    <source>
        <strain evidence="2 3">WILCCON 0269</strain>
    </source>
</reference>
<evidence type="ECO:0000313" key="3">
    <source>
        <dbReference type="Proteomes" id="UP001623660"/>
    </source>
</evidence>
<gene>
    <name evidence="2" type="ORF">ACJDU8_22115</name>
</gene>
<keyword evidence="1" id="KW-0732">Signal</keyword>
<sequence length="116" mass="12958">MKNKTFTSLIITVPLLLNVGFATMVHACSTNNTEGAIPITYISPSANIETKLNDLVALEDISQAQETMILNMFYTDEITTTPDFTKQLDTLVTKDTVTQNQEHIILSLFPTDQNKY</sequence>
<dbReference type="EMBL" id="JBJHZX010000051">
    <property type="protein sequence ID" value="MFL0198234.1"/>
    <property type="molecule type" value="Genomic_DNA"/>
</dbReference>
<name>A0ABW8SSR8_9CLOT</name>
<keyword evidence="3" id="KW-1185">Reference proteome</keyword>
<dbReference type="Proteomes" id="UP001623660">
    <property type="component" value="Unassembled WGS sequence"/>
</dbReference>
<accession>A0ABW8SSR8</accession>
<feature type="chain" id="PRO_5046638441" evidence="1">
    <location>
        <begin position="28"/>
        <end position="116"/>
    </location>
</feature>